<evidence type="ECO:0000256" key="7">
    <source>
        <dbReference type="RuleBase" id="RU364050"/>
    </source>
</evidence>
<evidence type="ECO:0000313" key="8">
    <source>
        <dbReference type="EMBL" id="ADK12922.1"/>
    </source>
</evidence>
<dbReference type="InterPro" id="IPR043502">
    <property type="entry name" value="DNA/RNA_pol_sf"/>
</dbReference>
<dbReference type="KEGG" id="vg:9501661"/>
<dbReference type="EC" id="2.7.7.48" evidence="1 7"/>
<dbReference type="GO" id="GO:0003968">
    <property type="term" value="F:RNA-directed RNA polymerase activity"/>
    <property type="evidence" value="ECO:0007669"/>
    <property type="project" value="UniProtKB-KW"/>
</dbReference>
<keyword evidence="9" id="KW-1185">Reference proteome</keyword>
<dbReference type="Proteomes" id="UP000242952">
    <property type="component" value="Segment"/>
</dbReference>
<keyword evidence="4 7" id="KW-0548">Nucleotidyltransferase</keyword>
<proteinExistence type="predicted"/>
<feature type="non-terminal residue" evidence="8">
    <location>
        <position position="1"/>
    </location>
</feature>
<dbReference type="Pfam" id="PF02123">
    <property type="entry name" value="RdRP_4"/>
    <property type="match status" value="1"/>
</dbReference>
<evidence type="ECO:0000256" key="4">
    <source>
        <dbReference type="ARBA" id="ARBA00022695"/>
    </source>
</evidence>
<keyword evidence="7" id="KW-0693">Viral RNA replication</keyword>
<evidence type="ECO:0000256" key="5">
    <source>
        <dbReference type="ARBA" id="ARBA00022741"/>
    </source>
</evidence>
<dbReference type="GO" id="GO:0006351">
    <property type="term" value="P:DNA-templated transcription"/>
    <property type="evidence" value="ECO:0007669"/>
    <property type="project" value="InterPro"/>
</dbReference>
<evidence type="ECO:0000256" key="6">
    <source>
        <dbReference type="ARBA" id="ARBA00048744"/>
    </source>
</evidence>
<sequence>PSISGPSASPLVHSGTRTTCEPQSGLYVVYDVPWLEGGGRVSLPAGCASSISVAREVVLLLNYLSLGCRGRAVQDSFVSPYFTSVVIAPPVGDVYKPGYQSATVDDLTIGVPNFSASELKESEYPGFSAQCLQLLDKALSQLMARRLVTTTQRAAIMARVFPAYQDGSRPDVRQQMRESVARAWALPWTEAPGDPDWFTTGGWSYAREANSSVVLPTALAALALQSKELAKVMPNLEAQQKRTFQGSRLAGKLALLDDISALLLAAPRDTDVAQDDTGADAPAGLRAITSQWLASAVLYLAGACTGDAAPPLPSLTRAWLVQRNPALLAQVDHLDGSSSPRPYVGIGRDSLIRFPGLTLSRQTHHLHWAERQRVCPALVVRIRSVTARRHLKALNRLFPSTSLTDSKHQTTHLAEVVWSYVVGRDLPGSGHPHGDGQNASKSCSPGGGGKWFKDATASQRLRAVNAILNHIPVGTGQLLTTGAIIAGLGLQHCDLFRDTYLKSGCFWRLPHQIGGVVKAVGTYIRKCAAGLQGNPLSLDQVTQLAYYDLLTGRSKNVTNWQEEIANRCTHTYHIRRPCLAWQVNDKGDLRATWVEDSDNLNPRLMKRDGHFYSRLRSILMRVCEPLVTARNTREPLDKFYARRHEWIASGSSAGARAKISIRKGRLGRGSHLMAEEVKVSKRAWAEATPLSSVLEALALSQPREVAHASEKYENGKARAIYGVEPMHYVINTYATKGFEERLHLLPGLEKGASGSQACALEVRRALITRDPDLECTMLDYADFNRHHTPEAQSLLFDVFARLGKTKGAHPDWVAANLWVARAKKQLWALFPGETEPRKVRQGMFSGTRSTDLINTLLNLAYFEMAKEWLEVQCGLAPTQLYHVHQGDDVWVSNGNPLWARALYYCLNNMGFIFQGSKQMFGPGRGEYLRVLYSGGRARGYFARSLANYLLRPIQNASSADPLSWARNISDGTSLLARRGLTPRMALALYMDAARFWVRARAHPKDNAPVSIPLPVCWLPGIQGGLGSPPPTCLWLPELDQQLGLALPVMRSSINVENFTAPTLMTDDWIAHVSKQAYRLTRHPEMPSPNLKMAGLRDDIIMANYVNDLAEYLPERGWAQYKRDWAELRTSVGKRLASMSSGAIIASRTEELGQQLTSIQAWIGYGHPPSHIPAYPYLRSHVDGLDLGEVGFDTPLENLRDKLSSIITRSVFKNENTLARVTGLTRLDAISLILAEADVSGFGDADVAGVLGPLLTSKNAQMVDLLLGSLGDLVPGLRAYVNNAYWQHVQSVWIAQLTPMAITHPGITPLQCVSADKRGTAQWLYQTIAASQVATSVVY</sequence>
<evidence type="ECO:0000313" key="9">
    <source>
        <dbReference type="Proteomes" id="UP000242952"/>
    </source>
</evidence>
<keyword evidence="3 7" id="KW-0808">Transferase</keyword>
<dbReference type="GO" id="GO:0003723">
    <property type="term" value="F:RNA binding"/>
    <property type="evidence" value="ECO:0007669"/>
    <property type="project" value="InterPro"/>
</dbReference>
<protein>
    <recommendedName>
        <fullName evidence="1 7">RNA-directed RNA polymerase</fullName>
        <ecNumber evidence="1 7">2.7.7.48</ecNumber>
    </recommendedName>
</protein>
<reference evidence="8 9" key="1">
    <citation type="journal article" date="2010" name="Virology">
        <title>Plant-feeding insects harbor double-stranded RNA viruses encoding a novel proline-alanine rich protein and a polymerase distantly related to that of fungal viruses.</title>
        <authorList>
            <person name="Spear A."/>
            <person name="Sisterson M.S."/>
            <person name="Yokomi R."/>
            <person name="Stenger D.C."/>
        </authorList>
    </citation>
    <scope>NUCLEOTIDE SEQUENCE [LARGE SCALE GENOMIC DNA]</scope>
</reference>
<evidence type="ECO:0000256" key="2">
    <source>
        <dbReference type="ARBA" id="ARBA00022484"/>
    </source>
</evidence>
<accession>D9D9L8</accession>
<keyword evidence="2 7" id="KW-0696">RNA-directed RNA polymerase</keyword>
<organism evidence="8 9">
    <name type="scientific">Spissistilus festinus virus 1</name>
    <dbReference type="NCBI Taxonomy" id="862943"/>
    <lineage>
        <taxon>Viruses</taxon>
        <taxon>Riboviria</taxon>
        <taxon>Orthornavirae</taxon>
        <taxon>Duplornaviricota</taxon>
        <taxon>Chrymotiviricetes</taxon>
        <taxon>Ghabrivirales</taxon>
        <taxon>Alphatotivirineae</taxon>
        <taxon>Spiciviridae</taxon>
        <taxon>Spicivirus</taxon>
        <taxon>Spicivirus ichi</taxon>
    </lineage>
</organism>
<comment type="catalytic activity">
    <reaction evidence="6 7">
        <text>RNA(n) + a ribonucleoside 5'-triphosphate = RNA(n+1) + diphosphate</text>
        <dbReference type="Rhea" id="RHEA:21248"/>
        <dbReference type="Rhea" id="RHEA-COMP:14527"/>
        <dbReference type="Rhea" id="RHEA-COMP:17342"/>
        <dbReference type="ChEBI" id="CHEBI:33019"/>
        <dbReference type="ChEBI" id="CHEBI:61557"/>
        <dbReference type="ChEBI" id="CHEBI:140395"/>
        <dbReference type="EC" id="2.7.7.48"/>
    </reaction>
</comment>
<evidence type="ECO:0000256" key="3">
    <source>
        <dbReference type="ARBA" id="ARBA00022679"/>
    </source>
</evidence>
<evidence type="ECO:0000256" key="1">
    <source>
        <dbReference type="ARBA" id="ARBA00012494"/>
    </source>
</evidence>
<dbReference type="EMBL" id="GU979419">
    <property type="protein sequence ID" value="ADK12922.1"/>
    <property type="molecule type" value="Genomic_RNA"/>
</dbReference>
<dbReference type="RefSeq" id="YP_003800001.1">
    <property type="nucleotide sequence ID" value="NC_014359.1"/>
</dbReference>
<dbReference type="SUPFAM" id="SSF56672">
    <property type="entry name" value="DNA/RNA polymerases"/>
    <property type="match status" value="1"/>
</dbReference>
<keyword evidence="5 7" id="KW-0547">Nucleotide-binding</keyword>
<name>D9D9L8_9VIRU</name>
<dbReference type="GO" id="GO:0000166">
    <property type="term" value="F:nucleotide binding"/>
    <property type="evidence" value="ECO:0007669"/>
    <property type="project" value="UniProtKB-KW"/>
</dbReference>
<dbReference type="InterPro" id="IPR001795">
    <property type="entry name" value="RNA-dir_pol_luteovirus"/>
</dbReference>
<dbReference type="GeneID" id="9501661"/>